<dbReference type="AlphaFoldDB" id="A0AA86UCQ5"/>
<feature type="transmembrane region" description="Helical" evidence="1">
    <location>
        <begin position="12"/>
        <end position="34"/>
    </location>
</feature>
<dbReference type="Gene3D" id="1.20.144.10">
    <property type="entry name" value="Phosphatidic acid phosphatase type 2/haloperoxidase"/>
    <property type="match status" value="1"/>
</dbReference>
<evidence type="ECO:0000313" key="4">
    <source>
        <dbReference type="EMBL" id="CAL5985252.1"/>
    </source>
</evidence>
<feature type="transmembrane region" description="Helical" evidence="1">
    <location>
        <begin position="106"/>
        <end position="127"/>
    </location>
</feature>
<dbReference type="InterPro" id="IPR036938">
    <property type="entry name" value="PAP2/HPO_sf"/>
</dbReference>
<evidence type="ECO:0000313" key="5">
    <source>
        <dbReference type="Proteomes" id="UP001642409"/>
    </source>
</evidence>
<dbReference type="InterPro" id="IPR000326">
    <property type="entry name" value="PAP2/HPO"/>
</dbReference>
<organism evidence="3">
    <name type="scientific">Hexamita inflata</name>
    <dbReference type="NCBI Taxonomy" id="28002"/>
    <lineage>
        <taxon>Eukaryota</taxon>
        <taxon>Metamonada</taxon>
        <taxon>Diplomonadida</taxon>
        <taxon>Hexamitidae</taxon>
        <taxon>Hexamitinae</taxon>
        <taxon>Hexamita</taxon>
    </lineage>
</organism>
<evidence type="ECO:0000256" key="1">
    <source>
        <dbReference type="SAM" id="Phobius"/>
    </source>
</evidence>
<keyword evidence="5" id="KW-1185">Reference proteome</keyword>
<sequence>MINLPIKLNRNTVILTIAMVFCSITGLILLSAYADKLVIVDRGIATWAKDNYEIDEVEGAFDSGFIKLINEHEYVAIIPAFVIFCGLILFDVLYLRLLPKQHMKLYLTQIVQIAVYVTISYSMLTILKNIFRRPRPFQTVDFYPNAKDDLSCKLPFYPVFRRYTGANPCDYELKSCPSGHTLTMSVFSFAVVFLSVQNYHYTNQFVRAYENGKKKMLNNVFHVAVILMVALLTMIAIPSIVLARMSALKHFFTDVMSSIALSILFAFVFPLLQPEFQETHSYKQIDVINPVDTMSTA</sequence>
<dbReference type="EMBL" id="CAXDID020000018">
    <property type="protein sequence ID" value="CAL5985252.1"/>
    <property type="molecule type" value="Genomic_DNA"/>
</dbReference>
<dbReference type="Pfam" id="PF01569">
    <property type="entry name" value="PAP2"/>
    <property type="match status" value="1"/>
</dbReference>
<feature type="transmembrane region" description="Helical" evidence="1">
    <location>
        <begin position="74"/>
        <end position="94"/>
    </location>
</feature>
<feature type="domain" description="Phosphatidic acid phosphatase type 2/haloperoxidase" evidence="2">
    <location>
        <begin position="111"/>
        <end position="274"/>
    </location>
</feature>
<proteinExistence type="predicted"/>
<evidence type="ECO:0000313" key="3">
    <source>
        <dbReference type="EMBL" id="CAI9952810.1"/>
    </source>
</evidence>
<dbReference type="Proteomes" id="UP001642409">
    <property type="component" value="Unassembled WGS sequence"/>
</dbReference>
<evidence type="ECO:0000259" key="2">
    <source>
        <dbReference type="Pfam" id="PF01569"/>
    </source>
</evidence>
<keyword evidence="1" id="KW-1133">Transmembrane helix</keyword>
<feature type="transmembrane region" description="Helical" evidence="1">
    <location>
        <begin position="220"/>
        <end position="243"/>
    </location>
</feature>
<gene>
    <name evidence="3" type="ORF">HINF_LOCUS40455</name>
    <name evidence="4" type="ORF">HINF_LOCUS8713</name>
</gene>
<protein>
    <submittedName>
        <fullName evidence="3">PAP2 superfamily protein</fullName>
    </submittedName>
    <submittedName>
        <fullName evidence="4">PAP2_superfamily protein</fullName>
    </submittedName>
</protein>
<feature type="transmembrane region" description="Helical" evidence="1">
    <location>
        <begin position="181"/>
        <end position="199"/>
    </location>
</feature>
<name>A0AA86UCQ5_9EUKA</name>
<accession>A0AA86UCQ5</accession>
<dbReference type="SUPFAM" id="SSF48317">
    <property type="entry name" value="Acid phosphatase/Vanadium-dependent haloperoxidase"/>
    <property type="match status" value="1"/>
</dbReference>
<reference evidence="3" key="1">
    <citation type="submission" date="2023-06" db="EMBL/GenBank/DDBJ databases">
        <authorList>
            <person name="Kurt Z."/>
        </authorList>
    </citation>
    <scope>NUCLEOTIDE SEQUENCE</scope>
</reference>
<comment type="caution">
    <text evidence="3">The sequence shown here is derived from an EMBL/GenBank/DDBJ whole genome shotgun (WGS) entry which is preliminary data.</text>
</comment>
<keyword evidence="1" id="KW-0472">Membrane</keyword>
<dbReference type="EMBL" id="CATOUU010000834">
    <property type="protein sequence ID" value="CAI9952810.1"/>
    <property type="molecule type" value="Genomic_DNA"/>
</dbReference>
<reference evidence="4 5" key="2">
    <citation type="submission" date="2024-07" db="EMBL/GenBank/DDBJ databases">
        <authorList>
            <person name="Akdeniz Z."/>
        </authorList>
    </citation>
    <scope>NUCLEOTIDE SEQUENCE [LARGE SCALE GENOMIC DNA]</scope>
</reference>
<keyword evidence="1" id="KW-0812">Transmembrane</keyword>
<feature type="transmembrane region" description="Helical" evidence="1">
    <location>
        <begin position="255"/>
        <end position="272"/>
    </location>
</feature>